<dbReference type="InterPro" id="IPR003598">
    <property type="entry name" value="Ig_sub2"/>
</dbReference>
<evidence type="ECO:0000256" key="10">
    <source>
        <dbReference type="ARBA" id="ARBA00023319"/>
    </source>
</evidence>
<evidence type="ECO:0000256" key="5">
    <source>
        <dbReference type="ARBA" id="ARBA00022989"/>
    </source>
</evidence>
<dbReference type="EMBL" id="JAFHDT010000011">
    <property type="protein sequence ID" value="KAI7803016.1"/>
    <property type="molecule type" value="Genomic_DNA"/>
</dbReference>
<evidence type="ECO:0000256" key="4">
    <source>
        <dbReference type="ARBA" id="ARBA00022729"/>
    </source>
</evidence>
<feature type="compositionally biased region" description="Polar residues" evidence="11">
    <location>
        <begin position="645"/>
        <end position="667"/>
    </location>
</feature>
<evidence type="ECO:0000256" key="3">
    <source>
        <dbReference type="ARBA" id="ARBA00022692"/>
    </source>
</evidence>
<comment type="caution">
    <text evidence="15">The sequence shown here is derived from an EMBL/GenBank/DDBJ whole genome shotgun (WGS) entry which is preliminary data.</text>
</comment>
<dbReference type="GO" id="GO:0042102">
    <property type="term" value="P:positive regulation of T cell proliferation"/>
    <property type="evidence" value="ECO:0007669"/>
    <property type="project" value="TreeGrafter"/>
</dbReference>
<accession>A0A9W7TUN6</accession>
<feature type="chain" id="PRO_5040858190" description="Ig-like domain-containing protein" evidence="13">
    <location>
        <begin position="19"/>
        <end position="667"/>
    </location>
</feature>
<evidence type="ECO:0000256" key="8">
    <source>
        <dbReference type="ARBA" id="ARBA00023170"/>
    </source>
</evidence>
<reference evidence="15" key="1">
    <citation type="submission" date="2021-02" db="EMBL/GenBank/DDBJ databases">
        <title>Comparative genomics reveals that relaxation of natural selection precedes convergent phenotypic evolution of cavefish.</title>
        <authorList>
            <person name="Peng Z."/>
        </authorList>
    </citation>
    <scope>NUCLEOTIDE SEQUENCE</scope>
    <source>
        <tissue evidence="15">Muscle</tissue>
    </source>
</reference>
<feature type="domain" description="Ig-like" evidence="14">
    <location>
        <begin position="133"/>
        <end position="246"/>
    </location>
</feature>
<organism evidence="15 16">
    <name type="scientific">Triplophysa rosa</name>
    <name type="common">Cave loach</name>
    <dbReference type="NCBI Taxonomy" id="992332"/>
    <lineage>
        <taxon>Eukaryota</taxon>
        <taxon>Metazoa</taxon>
        <taxon>Chordata</taxon>
        <taxon>Craniata</taxon>
        <taxon>Vertebrata</taxon>
        <taxon>Euteleostomi</taxon>
        <taxon>Actinopterygii</taxon>
        <taxon>Neopterygii</taxon>
        <taxon>Teleostei</taxon>
        <taxon>Ostariophysi</taxon>
        <taxon>Cypriniformes</taxon>
        <taxon>Nemacheilidae</taxon>
        <taxon>Triplophysa</taxon>
    </lineage>
</organism>
<keyword evidence="6 12" id="KW-0472">Membrane</keyword>
<dbReference type="AlphaFoldDB" id="A0A9W7TUN6"/>
<name>A0A9W7TUN6_TRIRA</name>
<evidence type="ECO:0000256" key="2">
    <source>
        <dbReference type="ARBA" id="ARBA00022475"/>
    </source>
</evidence>
<evidence type="ECO:0000259" key="14">
    <source>
        <dbReference type="PROSITE" id="PS50835"/>
    </source>
</evidence>
<dbReference type="GO" id="GO:0007166">
    <property type="term" value="P:cell surface receptor signaling pathway"/>
    <property type="evidence" value="ECO:0007669"/>
    <property type="project" value="TreeGrafter"/>
</dbReference>
<dbReference type="Gene3D" id="2.60.40.10">
    <property type="entry name" value="Immunoglobulins"/>
    <property type="match status" value="2"/>
</dbReference>
<evidence type="ECO:0000256" key="7">
    <source>
        <dbReference type="ARBA" id="ARBA00023157"/>
    </source>
</evidence>
<evidence type="ECO:0000256" key="13">
    <source>
        <dbReference type="SAM" id="SignalP"/>
    </source>
</evidence>
<dbReference type="GO" id="GO:0006955">
    <property type="term" value="P:immune response"/>
    <property type="evidence" value="ECO:0007669"/>
    <property type="project" value="TreeGrafter"/>
</dbReference>
<feature type="transmembrane region" description="Helical" evidence="12">
    <location>
        <begin position="581"/>
        <end position="602"/>
    </location>
</feature>
<dbReference type="SMART" id="SM00406">
    <property type="entry name" value="IGv"/>
    <property type="match status" value="2"/>
</dbReference>
<feature type="signal peptide" evidence="13">
    <location>
        <begin position="1"/>
        <end position="18"/>
    </location>
</feature>
<dbReference type="InterPro" id="IPR007110">
    <property type="entry name" value="Ig-like_dom"/>
</dbReference>
<dbReference type="InterPro" id="IPR013106">
    <property type="entry name" value="Ig_V-set"/>
</dbReference>
<dbReference type="InterPro" id="IPR003599">
    <property type="entry name" value="Ig_sub"/>
</dbReference>
<feature type="transmembrane region" description="Helical" evidence="12">
    <location>
        <begin position="513"/>
        <end position="535"/>
    </location>
</feature>
<gene>
    <name evidence="15" type="ORF">IRJ41_001626</name>
</gene>
<keyword evidence="8" id="KW-0675">Receptor</keyword>
<keyword evidence="7" id="KW-1015">Disulfide bond</keyword>
<dbReference type="InterPro" id="IPR036179">
    <property type="entry name" value="Ig-like_dom_sf"/>
</dbReference>
<dbReference type="GO" id="GO:0071222">
    <property type="term" value="P:cellular response to lipopolysaccharide"/>
    <property type="evidence" value="ECO:0007669"/>
    <property type="project" value="TreeGrafter"/>
</dbReference>
<keyword evidence="10" id="KW-0393">Immunoglobulin domain</keyword>
<proteinExistence type="predicted"/>
<dbReference type="FunFam" id="2.60.40.10:FF:000142">
    <property type="entry name" value="V-set domain-containing T-cell activation inhibitor 1"/>
    <property type="match status" value="2"/>
</dbReference>
<keyword evidence="5 12" id="KW-1133">Transmembrane helix</keyword>
<feature type="transmembrane region" description="Helical" evidence="12">
    <location>
        <begin position="440"/>
        <end position="465"/>
    </location>
</feature>
<dbReference type="PANTHER" id="PTHR25466:SF14">
    <property type="entry name" value="BUTYROPHILIN SUBFAMILY 2 MEMBER A2-LIKE-RELATED"/>
    <property type="match status" value="1"/>
</dbReference>
<dbReference type="InterPro" id="IPR013783">
    <property type="entry name" value="Ig-like_fold"/>
</dbReference>
<dbReference type="Pfam" id="PF07686">
    <property type="entry name" value="V-set"/>
    <property type="match status" value="2"/>
</dbReference>
<dbReference type="SMART" id="SM00409">
    <property type="entry name" value="IG"/>
    <property type="match status" value="2"/>
</dbReference>
<dbReference type="GO" id="GO:0031295">
    <property type="term" value="P:T cell costimulation"/>
    <property type="evidence" value="ECO:0007669"/>
    <property type="project" value="TreeGrafter"/>
</dbReference>
<dbReference type="SUPFAM" id="SSF48726">
    <property type="entry name" value="Immunoglobulin"/>
    <property type="match status" value="2"/>
</dbReference>
<evidence type="ECO:0000256" key="1">
    <source>
        <dbReference type="ARBA" id="ARBA00004251"/>
    </source>
</evidence>
<feature type="transmembrane region" description="Helical" evidence="12">
    <location>
        <begin position="486"/>
        <end position="507"/>
    </location>
</feature>
<feature type="transmembrane region" description="Helical" evidence="12">
    <location>
        <begin position="250"/>
        <end position="275"/>
    </location>
</feature>
<dbReference type="InterPro" id="IPR051713">
    <property type="entry name" value="T-cell_Activation_Regulation"/>
</dbReference>
<dbReference type="GO" id="GO:0042130">
    <property type="term" value="P:negative regulation of T cell proliferation"/>
    <property type="evidence" value="ECO:0007669"/>
    <property type="project" value="TreeGrafter"/>
</dbReference>
<comment type="subcellular location">
    <subcellularLocation>
        <location evidence="1">Cell membrane</location>
        <topology evidence="1">Single-pass type I membrane protein</topology>
    </subcellularLocation>
</comment>
<protein>
    <recommendedName>
        <fullName evidence="14">Ig-like domain-containing protein</fullName>
    </recommendedName>
</protein>
<dbReference type="Proteomes" id="UP001059041">
    <property type="component" value="Linkage Group LG11"/>
</dbReference>
<dbReference type="SMART" id="SM00408">
    <property type="entry name" value="IGc2"/>
    <property type="match status" value="2"/>
</dbReference>
<evidence type="ECO:0000256" key="9">
    <source>
        <dbReference type="ARBA" id="ARBA00023180"/>
    </source>
</evidence>
<keyword evidence="3 12" id="KW-0812">Transmembrane</keyword>
<evidence type="ECO:0000313" key="15">
    <source>
        <dbReference type="EMBL" id="KAI7803016.1"/>
    </source>
</evidence>
<feature type="transmembrane region" description="Helical" evidence="12">
    <location>
        <begin position="287"/>
        <end position="308"/>
    </location>
</feature>
<keyword evidence="4 13" id="KW-0732">Signal</keyword>
<keyword evidence="9" id="KW-0325">Glycoprotein</keyword>
<feature type="transmembrane region" description="Helical" evidence="12">
    <location>
        <begin position="547"/>
        <end position="569"/>
    </location>
</feature>
<sequence>MQLHKCIYLSVLLMISNGFIVKGPTDPLVVPLGGSVVLPCSVDKPLPADTLKVVWIRTDSNTLVHVFQSGESIPEAQYKDFHNRADFFSENIPHGDFSLLLSNVRVEDKGFYRCKVYSDVDSEEALVEIKAVERLIVTRSAHNISAFVGEDVTLNCSVDSHNPPEDIEVSWKKTDGDGDVFVLTYQKNRTLFESSDERYRGRVELYADEIHRGNFSLRLKSIRTEDKGLYMCQVFAGPLTANTTIELQQLGFSVIHIFVLFLCISACGSSVVLSALWCRSQNTRSALFFQMCVVSAPNLIMFFAFLFWGVTEGFLSETVVCCAHCGLRILLLLWASPHTERFPGNHKTALHCSIHLEYALFTNVIYSVLFQSFRKKSLNYSESDRVLITILFGIMILICIIKIIFLLAETVINKDGNVRAILDFVSDIGHDALPPLQLIFLYYAFGAASQALFYIGVFPLFLTLTRYNWKDACLINMKYLRSARRGAWLVFMIVVTWIMVYSYLIALEKEKDCFGWTCVAAFLQILWGIVVLKHSFGDLDLPFRRNVCLIGSVGVVSVDSIALMAELIQKKVTGERAVGDLRIVVFPCECVFACSVLVLVIFEPYFKNLQRCHQNETGSDPANESHQNQHVPNEEVCHQVLPNGPEQNTNNESFEMRSLLQTQNNTT</sequence>
<evidence type="ECO:0000256" key="6">
    <source>
        <dbReference type="ARBA" id="ARBA00023136"/>
    </source>
</evidence>
<evidence type="ECO:0000313" key="16">
    <source>
        <dbReference type="Proteomes" id="UP001059041"/>
    </source>
</evidence>
<keyword evidence="16" id="KW-1185">Reference proteome</keyword>
<keyword evidence="2" id="KW-1003">Cell membrane</keyword>
<dbReference type="GO" id="GO:0009897">
    <property type="term" value="C:external side of plasma membrane"/>
    <property type="evidence" value="ECO:0007669"/>
    <property type="project" value="TreeGrafter"/>
</dbReference>
<feature type="transmembrane region" description="Helical" evidence="12">
    <location>
        <begin position="386"/>
        <end position="408"/>
    </location>
</feature>
<feature type="domain" description="Ig-like" evidence="14">
    <location>
        <begin position="33"/>
        <end position="128"/>
    </location>
</feature>
<evidence type="ECO:0000256" key="12">
    <source>
        <dbReference type="SAM" id="Phobius"/>
    </source>
</evidence>
<dbReference type="PROSITE" id="PS50835">
    <property type="entry name" value="IG_LIKE"/>
    <property type="match status" value="2"/>
</dbReference>
<feature type="region of interest" description="Disordered" evidence="11">
    <location>
        <begin position="639"/>
        <end position="667"/>
    </location>
</feature>
<dbReference type="PANTHER" id="PTHR25466">
    <property type="entry name" value="T-LYMPHOCYTE ACTIVATION ANTIGEN"/>
    <property type="match status" value="1"/>
</dbReference>
<evidence type="ECO:0000256" key="11">
    <source>
        <dbReference type="SAM" id="MobiDB-lite"/>
    </source>
</evidence>